<keyword evidence="3" id="KW-1185">Reference proteome</keyword>
<sequence>MSEGRVRELQRQQALVQALQQPGGEPTLIPWLSEQGGRLARGLSAYRANAGASAERALASSFSTVLALMGEEAFAAMARAYWQAYPPSRGDLAWLGEQLPDFMRHSPQLDDEPYLPDSARLDWLLACSEGAADMKAEPASLGLLAEHEPQQLRLRLMPSVRVLRSEHPVFAIWHAHQSSEPDAFAPVRAAMAAGEGSLALVWREGWRAKAMALEPAAWRFTEEVLAGNDLAQALDEAGPDFDFGAWLAQALQLGWLHRAEATPAATPAAGS</sequence>
<protein>
    <submittedName>
        <fullName evidence="2">Putative DNA-binding protein</fullName>
    </submittedName>
</protein>
<keyword evidence="2" id="KW-0238">DNA-binding</keyword>
<gene>
    <name evidence="2" type="ORF">DES47_1011034</name>
</gene>
<dbReference type="AlphaFoldDB" id="A0A4R6QTQ8"/>
<dbReference type="Pfam" id="PF09836">
    <property type="entry name" value="DUF2063"/>
    <property type="match status" value="1"/>
</dbReference>
<dbReference type="InParanoid" id="A0A4R6QTQ8"/>
<dbReference type="GO" id="GO:0003677">
    <property type="term" value="F:DNA binding"/>
    <property type="evidence" value="ECO:0007669"/>
    <property type="project" value="UniProtKB-KW"/>
</dbReference>
<evidence type="ECO:0000313" key="3">
    <source>
        <dbReference type="Proteomes" id="UP000295361"/>
    </source>
</evidence>
<comment type="caution">
    <text evidence="2">The sequence shown here is derived from an EMBL/GenBank/DDBJ whole genome shotgun (WGS) entry which is preliminary data.</text>
</comment>
<proteinExistence type="predicted"/>
<reference evidence="2 3" key="1">
    <citation type="submission" date="2019-03" db="EMBL/GenBank/DDBJ databases">
        <title>Genomic Encyclopedia of Type Strains, Phase IV (KMG-IV): sequencing the most valuable type-strain genomes for metagenomic binning, comparative biology and taxonomic classification.</title>
        <authorList>
            <person name="Goeker M."/>
        </authorList>
    </citation>
    <scope>NUCLEOTIDE SEQUENCE [LARGE SCALE GENOMIC DNA]</scope>
    <source>
        <strain evidence="2 3">DSM 16998</strain>
    </source>
</reference>
<dbReference type="RefSeq" id="WP_166651858.1">
    <property type="nucleotide sequence ID" value="NZ_SNXS01000001.1"/>
</dbReference>
<name>A0A4R6QTQ8_9BURK</name>
<dbReference type="EMBL" id="SNXS01000001">
    <property type="protein sequence ID" value="TDP74964.1"/>
    <property type="molecule type" value="Genomic_DNA"/>
</dbReference>
<evidence type="ECO:0000313" key="2">
    <source>
        <dbReference type="EMBL" id="TDP74964.1"/>
    </source>
</evidence>
<accession>A0A4R6QTQ8</accession>
<organism evidence="2 3">
    <name type="scientific">Roseateles toxinivorans</name>
    <dbReference type="NCBI Taxonomy" id="270368"/>
    <lineage>
        <taxon>Bacteria</taxon>
        <taxon>Pseudomonadati</taxon>
        <taxon>Pseudomonadota</taxon>
        <taxon>Betaproteobacteria</taxon>
        <taxon>Burkholderiales</taxon>
        <taxon>Sphaerotilaceae</taxon>
        <taxon>Roseateles</taxon>
    </lineage>
</organism>
<evidence type="ECO:0000259" key="1">
    <source>
        <dbReference type="Pfam" id="PF09836"/>
    </source>
</evidence>
<dbReference type="Proteomes" id="UP000295361">
    <property type="component" value="Unassembled WGS sequence"/>
</dbReference>
<feature type="domain" description="Putative DNA-binding" evidence="1">
    <location>
        <begin position="10"/>
        <end position="103"/>
    </location>
</feature>
<dbReference type="InterPro" id="IPR018640">
    <property type="entry name" value="DUF2063"/>
</dbReference>